<dbReference type="NCBIfam" id="NF040586">
    <property type="entry name" value="FxSxx_TPR"/>
    <property type="match status" value="1"/>
</dbReference>
<dbReference type="Proteomes" id="UP000262882">
    <property type="component" value="Unassembled WGS sequence"/>
</dbReference>
<keyword evidence="3" id="KW-1185">Reference proteome</keyword>
<dbReference type="PANTHER" id="PTHR46082:SF6">
    <property type="entry name" value="AAA+ ATPASE DOMAIN-CONTAINING PROTEIN-RELATED"/>
    <property type="match status" value="1"/>
</dbReference>
<dbReference type="OrthoDB" id="580767at2"/>
<dbReference type="SUPFAM" id="SSF52540">
    <property type="entry name" value="P-loop containing nucleoside triphosphate hydrolases"/>
    <property type="match status" value="1"/>
</dbReference>
<organism evidence="2 3">
    <name type="scientific">Actinomadura spongiicola</name>
    <dbReference type="NCBI Taxonomy" id="2303421"/>
    <lineage>
        <taxon>Bacteria</taxon>
        <taxon>Bacillati</taxon>
        <taxon>Actinomycetota</taxon>
        <taxon>Actinomycetes</taxon>
        <taxon>Streptosporangiales</taxon>
        <taxon>Thermomonosporaceae</taxon>
        <taxon>Actinomadura</taxon>
    </lineage>
</organism>
<dbReference type="Pfam" id="PF13424">
    <property type="entry name" value="TPR_12"/>
    <property type="match status" value="3"/>
</dbReference>
<sequence length="849" mass="94180">MTQGDRVTNPDAPPSADAERIPQVWGKIPPRNKNFTGRTDLLARLHEGLDGQVTAVVPHALHGLGGVGKTQMAVEYAYRYRSKYDLVWLIPADQPVLVRSSLASLAPHLNLASAAVSGVEDAANAVLDALRRGEPYSKWLLIFDNADEPEELTEILPHGPGHVLITSRNVRWAGVADTVPIDVFTREESIEFLTRRVPRGITKADADRLAENLGDLPLALEQAGALHAETGIAVSEYLELLEQRTRMLLSQGKPTEYPVSMTAAWALSVASLEEKMPEALVLLRYCALFGPEPIPRDVFRMTASKLSRPLSELVRDPIRLSRAVGELGRFALARLDVQARTIQVHRLIQSLVRDGLPQDEQRRLRNEVHLLLADYTPSNPNLASNWPSYLNALGHIGPAEVALSQDRAVRQLALNMIIYLYSSGDFASARSYVESFIEEWTRVSGPDHEDVLTLHVTRSDLLREFGQYQEAADRGAQTLGAAEKILGRDHETTLRALRGRAAGLRATGDFKEAFDMDEDALDRYRTKLGEQDWNTWRAINSLALDHGLRSDYEKARSLLEGVYRDVMVSGKGQDDPASHLNVYSGLARAVRLSGDFYEACDLGDDVYASAVEQLGPDHPWTLRTGKDLSIARRRAGDYGRAMELAEDVHQRYVRAFGLNHPDTLAAATCLANIHRTLGQFQEAMTLADDTVRRYPRVYPPEHPYNHACAGNLAILRRITGDPHAARKVNEEALGGLRLKLGREHHYTLTVALNLASDLAELGELEAAYRLCSGTLRRLNDLLGEKHPMTLSAAANNVVNLRALGRDAEAEELYAATEEHYRRTLGLEHPDAQVFLEGRRLDADFDPPPI</sequence>
<gene>
    <name evidence="2" type="ORF">D0T12_07920</name>
</gene>
<dbReference type="Gene3D" id="3.40.50.300">
    <property type="entry name" value="P-loop containing nucleotide triphosphate hydrolases"/>
    <property type="match status" value="1"/>
</dbReference>
<dbReference type="InterPro" id="IPR053137">
    <property type="entry name" value="NLR-like"/>
</dbReference>
<dbReference type="SUPFAM" id="SSF48452">
    <property type="entry name" value="TPR-like"/>
    <property type="match status" value="3"/>
</dbReference>
<dbReference type="Pfam" id="PF13374">
    <property type="entry name" value="TPR_10"/>
    <property type="match status" value="3"/>
</dbReference>
<proteinExistence type="predicted"/>
<dbReference type="InterPro" id="IPR056681">
    <property type="entry name" value="DUF7779"/>
</dbReference>
<protein>
    <submittedName>
        <fullName evidence="2">Tetratricopeptide repeat protein</fullName>
    </submittedName>
</protein>
<name>A0A372GMU5_9ACTN</name>
<reference evidence="2 3" key="1">
    <citation type="submission" date="2018-08" db="EMBL/GenBank/DDBJ databases">
        <title>Actinomadura spongicola sp. nov., isolated from marine sponge Leucetta chagosensis.</title>
        <authorList>
            <person name="Li L."/>
            <person name="Lin H.W."/>
        </authorList>
    </citation>
    <scope>NUCLEOTIDE SEQUENCE [LARGE SCALE GENOMIC DNA]</scope>
    <source>
        <strain evidence="2 3">LHW52907</strain>
    </source>
</reference>
<evidence type="ECO:0000259" key="1">
    <source>
        <dbReference type="Pfam" id="PF25000"/>
    </source>
</evidence>
<accession>A0A372GMU5</accession>
<dbReference type="Pfam" id="PF25000">
    <property type="entry name" value="DUF7779"/>
    <property type="match status" value="1"/>
</dbReference>
<dbReference type="Gene3D" id="1.25.40.10">
    <property type="entry name" value="Tetratricopeptide repeat domain"/>
    <property type="match status" value="3"/>
</dbReference>
<dbReference type="AlphaFoldDB" id="A0A372GMU5"/>
<comment type="caution">
    <text evidence="2">The sequence shown here is derived from an EMBL/GenBank/DDBJ whole genome shotgun (WGS) entry which is preliminary data.</text>
</comment>
<dbReference type="InterPro" id="IPR027417">
    <property type="entry name" value="P-loop_NTPase"/>
</dbReference>
<evidence type="ECO:0000313" key="2">
    <source>
        <dbReference type="EMBL" id="RFS86708.1"/>
    </source>
</evidence>
<evidence type="ECO:0000313" key="3">
    <source>
        <dbReference type="Proteomes" id="UP000262882"/>
    </source>
</evidence>
<dbReference type="PANTHER" id="PTHR46082">
    <property type="entry name" value="ATP/GTP-BINDING PROTEIN-RELATED"/>
    <property type="match status" value="1"/>
</dbReference>
<feature type="domain" description="DUF7779" evidence="1">
    <location>
        <begin position="272"/>
        <end position="360"/>
    </location>
</feature>
<dbReference type="EMBL" id="QVNQ01000002">
    <property type="protein sequence ID" value="RFS86708.1"/>
    <property type="molecule type" value="Genomic_DNA"/>
</dbReference>
<dbReference type="InterPro" id="IPR011990">
    <property type="entry name" value="TPR-like_helical_dom_sf"/>
</dbReference>